<gene>
    <name evidence="1" type="ORF">HMPREF9257_0312</name>
</gene>
<evidence type="ECO:0008006" key="3">
    <source>
        <dbReference type="Google" id="ProtNLM"/>
    </source>
</evidence>
<keyword evidence="2" id="KW-1185">Reference proteome</keyword>
<comment type="caution">
    <text evidence="1">The sequence shown here is derived from an EMBL/GenBank/DDBJ whole genome shotgun (WGS) entry which is preliminary data.</text>
</comment>
<dbReference type="AlphaFoldDB" id="E4KNF0"/>
<evidence type="ECO:0000313" key="2">
    <source>
        <dbReference type="Proteomes" id="UP000005990"/>
    </source>
</evidence>
<evidence type="ECO:0000313" key="1">
    <source>
        <dbReference type="EMBL" id="EFR31488.1"/>
    </source>
</evidence>
<dbReference type="RefSeq" id="WP_006418022.1">
    <property type="nucleotide sequence ID" value="NZ_AENN01000011.1"/>
</dbReference>
<dbReference type="InterPro" id="IPR013783">
    <property type="entry name" value="Ig-like_fold"/>
</dbReference>
<dbReference type="Gene3D" id="2.60.40.10">
    <property type="entry name" value="Immunoglobulins"/>
    <property type="match status" value="1"/>
</dbReference>
<name>E4KNF0_9LACT</name>
<reference evidence="1 2" key="1">
    <citation type="submission" date="2010-10" db="EMBL/GenBank/DDBJ databases">
        <authorList>
            <person name="Durkin A.S."/>
            <person name="Madupu R."/>
            <person name="Torralba M."/>
            <person name="Gillis M."/>
            <person name="Methe B."/>
            <person name="Sutton G."/>
            <person name="Nelson K.E."/>
        </authorList>
    </citation>
    <scope>NUCLEOTIDE SEQUENCE [LARGE SCALE GENOMIC DNA]</scope>
    <source>
        <strain evidence="1 2">ACS-139-V-Col8</strain>
    </source>
</reference>
<proteinExistence type="predicted"/>
<sequence length="213" mass="24040">MVKKGLQIAQILNLLIFLSLVPLVHGQTQLSDEDLIAPIIYAPARIFDKNQSYNLLEDIIAVDNSDQILEVHVLNYDQPAHVSFENYQTGIYFIEYMTQDEAGNIGRLIRPIYVKDVSEKVDLSAVDLGSPDLKTEPVTIKVGDYTSLASFQSDHRNVSAIDQEDGDITEMMGLTQDSLNSLNIFQPGRYLVEWYVVDQANNPAYCQQWVIVE</sequence>
<dbReference type="Proteomes" id="UP000005990">
    <property type="component" value="Unassembled WGS sequence"/>
</dbReference>
<organism evidence="1 2">
    <name type="scientific">Eremococcus coleocola ACS-139-V-Col8</name>
    <dbReference type="NCBI Taxonomy" id="908337"/>
    <lineage>
        <taxon>Bacteria</taxon>
        <taxon>Bacillati</taxon>
        <taxon>Bacillota</taxon>
        <taxon>Bacilli</taxon>
        <taxon>Lactobacillales</taxon>
        <taxon>Aerococcaceae</taxon>
        <taxon>Eremococcus</taxon>
    </lineage>
</organism>
<dbReference type="EMBL" id="AENN01000011">
    <property type="protein sequence ID" value="EFR31488.1"/>
    <property type="molecule type" value="Genomic_DNA"/>
</dbReference>
<dbReference type="STRING" id="908337.HMPREF9257_0312"/>
<protein>
    <recommendedName>
        <fullName evidence="3">Pesticidal crystal protein Cry22Aa Ig-like domain-containing protein</fullName>
    </recommendedName>
</protein>
<accession>E4KNF0</accession>